<keyword evidence="2" id="KW-1133">Transmembrane helix</keyword>
<dbReference type="Gene3D" id="2.70.70.10">
    <property type="entry name" value="Glucose Permease (Domain IIA)"/>
    <property type="match status" value="1"/>
</dbReference>
<protein>
    <submittedName>
        <fullName evidence="4">Peptidase family M23</fullName>
    </submittedName>
</protein>
<keyword evidence="2" id="KW-0812">Transmembrane</keyword>
<dbReference type="STRING" id="84698.SAMN04488528_10152"/>
<evidence type="ECO:0000259" key="3">
    <source>
        <dbReference type="Pfam" id="PF01551"/>
    </source>
</evidence>
<accession>A0A1I0YST7</accession>
<dbReference type="OrthoDB" id="2083169at2"/>
<sequence length="300" mass="33999">MRYYNTQYEKYYKNLGIRDRKGTKHTDNNRINTNLGNGGISGYGNINTLNKGRGGYGKKESSISIIPNFGTKNPGKTIIFQLVGTLLLFTIIIGCKVIKTSETAYAYEYGKKVVSENYDYKNAIDYVKNYDYKSINISNLKEFKIDGINSSVSTYLDKFKVKLGEFTSARNVIEKNYMIPCNGNILYEFNKEEDKCFNREVHKGLDIACNNSDVVATNSGRVKEVGDFNEGGKYIIMDHGNGIESKYYFLKEVNVDIEQAVNIGDVVGKGAQNKDGKNDFIHFEITYMGEEKNPLEFVRN</sequence>
<feature type="domain" description="M23ase beta-sheet core" evidence="3">
    <location>
        <begin position="201"/>
        <end position="294"/>
    </location>
</feature>
<evidence type="ECO:0000313" key="5">
    <source>
        <dbReference type="Proteomes" id="UP000198619"/>
    </source>
</evidence>
<dbReference type="RefSeq" id="WP_090041252.1">
    <property type="nucleotide sequence ID" value="NZ_FOKI01000015.1"/>
</dbReference>
<dbReference type="SUPFAM" id="SSF51261">
    <property type="entry name" value="Duplicated hybrid motif"/>
    <property type="match status" value="1"/>
</dbReference>
<dbReference type="EMBL" id="FOKI01000015">
    <property type="protein sequence ID" value="SFB16364.1"/>
    <property type="molecule type" value="Genomic_DNA"/>
</dbReference>
<feature type="transmembrane region" description="Helical" evidence="2">
    <location>
        <begin position="78"/>
        <end position="98"/>
    </location>
</feature>
<dbReference type="PANTHER" id="PTHR21666:SF289">
    <property type="entry name" value="L-ALA--D-GLU ENDOPEPTIDASE"/>
    <property type="match status" value="1"/>
</dbReference>
<proteinExistence type="predicted"/>
<dbReference type="Pfam" id="PF01551">
    <property type="entry name" value="Peptidase_M23"/>
    <property type="match status" value="1"/>
</dbReference>
<dbReference type="GO" id="GO:0004222">
    <property type="term" value="F:metalloendopeptidase activity"/>
    <property type="evidence" value="ECO:0007669"/>
    <property type="project" value="TreeGrafter"/>
</dbReference>
<dbReference type="Proteomes" id="UP000198619">
    <property type="component" value="Unassembled WGS sequence"/>
</dbReference>
<keyword evidence="2" id="KW-0472">Membrane</keyword>
<name>A0A1I0YST7_9CLOT</name>
<keyword evidence="5" id="KW-1185">Reference proteome</keyword>
<dbReference type="CDD" id="cd12797">
    <property type="entry name" value="M23_peptidase"/>
    <property type="match status" value="1"/>
</dbReference>
<dbReference type="InterPro" id="IPR016047">
    <property type="entry name" value="M23ase_b-sheet_dom"/>
</dbReference>
<evidence type="ECO:0000256" key="2">
    <source>
        <dbReference type="SAM" id="Phobius"/>
    </source>
</evidence>
<organism evidence="4 5">
    <name type="scientific">Clostridium frigidicarnis</name>
    <dbReference type="NCBI Taxonomy" id="84698"/>
    <lineage>
        <taxon>Bacteria</taxon>
        <taxon>Bacillati</taxon>
        <taxon>Bacillota</taxon>
        <taxon>Clostridia</taxon>
        <taxon>Eubacteriales</taxon>
        <taxon>Clostridiaceae</taxon>
        <taxon>Clostridium</taxon>
    </lineage>
</organism>
<gene>
    <name evidence="4" type="ORF">SAMN04488528_10152</name>
</gene>
<dbReference type="InterPro" id="IPR050570">
    <property type="entry name" value="Cell_wall_metabolism_enzyme"/>
</dbReference>
<dbReference type="InterPro" id="IPR011055">
    <property type="entry name" value="Dup_hybrid_motif"/>
</dbReference>
<reference evidence="4 5" key="1">
    <citation type="submission" date="2016-10" db="EMBL/GenBank/DDBJ databases">
        <authorList>
            <person name="de Groot N.N."/>
        </authorList>
    </citation>
    <scope>NUCLEOTIDE SEQUENCE [LARGE SCALE GENOMIC DNA]</scope>
    <source>
        <strain evidence="4 5">DSM 12271</strain>
    </source>
</reference>
<evidence type="ECO:0000313" key="4">
    <source>
        <dbReference type="EMBL" id="SFB16364.1"/>
    </source>
</evidence>
<dbReference type="PANTHER" id="PTHR21666">
    <property type="entry name" value="PEPTIDASE-RELATED"/>
    <property type="match status" value="1"/>
</dbReference>
<keyword evidence="1" id="KW-0732">Signal</keyword>
<dbReference type="AlphaFoldDB" id="A0A1I0YST7"/>
<evidence type="ECO:0000256" key="1">
    <source>
        <dbReference type="ARBA" id="ARBA00022729"/>
    </source>
</evidence>